<dbReference type="AlphaFoldDB" id="A0A1W0A509"/>
<feature type="domain" description="Calcineurin-like phosphoesterase" evidence="2">
    <location>
        <begin position="91"/>
        <end position="281"/>
    </location>
</feature>
<evidence type="ECO:0000313" key="4">
    <source>
        <dbReference type="Proteomes" id="UP000243217"/>
    </source>
</evidence>
<dbReference type="PANTHER" id="PTHR12905">
    <property type="entry name" value="METALLOPHOSPHOESTERASE"/>
    <property type="match status" value="1"/>
</dbReference>
<reference evidence="3 4" key="1">
    <citation type="journal article" date="2014" name="Genome Biol. Evol.">
        <title>The secreted proteins of Achlya hypogyna and Thraustotheca clavata identify the ancestral oomycete secretome and reveal gene acquisitions by horizontal gene transfer.</title>
        <authorList>
            <person name="Misner I."/>
            <person name="Blouin N."/>
            <person name="Leonard G."/>
            <person name="Richards T.A."/>
            <person name="Lane C.E."/>
        </authorList>
    </citation>
    <scope>NUCLEOTIDE SEQUENCE [LARGE SCALE GENOMIC DNA]</scope>
    <source>
        <strain evidence="3 4">ATCC 34112</strain>
    </source>
</reference>
<gene>
    <name evidence="3" type="ORF">THRCLA_02500</name>
</gene>
<organism evidence="3 4">
    <name type="scientific">Thraustotheca clavata</name>
    <dbReference type="NCBI Taxonomy" id="74557"/>
    <lineage>
        <taxon>Eukaryota</taxon>
        <taxon>Sar</taxon>
        <taxon>Stramenopiles</taxon>
        <taxon>Oomycota</taxon>
        <taxon>Saprolegniomycetes</taxon>
        <taxon>Saprolegniales</taxon>
        <taxon>Achlyaceae</taxon>
        <taxon>Thraustotheca</taxon>
    </lineage>
</organism>
<proteinExistence type="predicted"/>
<keyword evidence="4" id="KW-1185">Reference proteome</keyword>
<dbReference type="Proteomes" id="UP000243217">
    <property type="component" value="Unassembled WGS sequence"/>
</dbReference>
<dbReference type="OrthoDB" id="630188at2759"/>
<dbReference type="Gene3D" id="3.60.21.10">
    <property type="match status" value="1"/>
</dbReference>
<dbReference type="CDD" id="cd07379">
    <property type="entry name" value="MPP_239FB"/>
    <property type="match status" value="1"/>
</dbReference>
<sequence>MDKLFYDKYVHLVQKGLEREGIEAQLLADGLSNEEVSGFWQAIAQQALLDACDSRHNNNTDNIWRRLAPFQYFEPNYTLPALAQRKIPGHLRVVVISDTHGLHDNMDILPEGDILLHAGDFTDTGDRDEVVAFNEFLKKQPHRYKVVIGGNHESTFDKAYYPTHWQRYGHAVEYDVDEVRSLLTSALYLEDELVLIEGYRIYGTPWQPEFCDWAFNLPRGSLELRSKWTNIPDDVDILLTHTPPLGRGDFVGISHVGDVDLLEQVQNRIKPAYHLFGHVHEGYGMSCDGTTVFINASNCNEDYKATNPIVVFDLPPRLAATKDTEHAYHVKYANQTQQSSTYALKRFRIQGTSGDQVFQEALRRRPIDHANTRAMKYCFQDKAKEIQSAPAPLKEVVAAPNYSVASSRVRRLGKSVSVSVLQPDVPTLIAPSLNQPPSKSIPRPRRLISKSAGLAVLPEEDEVVPAPISASPVAITPPEPPCIMCQYNVPGHVHKPAAPVVEASSAPVVQENKQEDEEECVLCKYKVAGHVHPRPDPPAATIAPEPSTTRDTESAERTGPQKGGQNRVSSWF</sequence>
<dbReference type="PANTHER" id="PTHR12905:SF0">
    <property type="entry name" value="CALCINEURIN-LIKE PHOSPHOESTERASE DOMAIN-CONTAINING PROTEIN"/>
    <property type="match status" value="1"/>
</dbReference>
<name>A0A1W0A509_9STRA</name>
<evidence type="ECO:0000259" key="2">
    <source>
        <dbReference type="Pfam" id="PF00149"/>
    </source>
</evidence>
<comment type="caution">
    <text evidence="3">The sequence shown here is derived from an EMBL/GenBank/DDBJ whole genome shotgun (WGS) entry which is preliminary data.</text>
</comment>
<dbReference type="InterPro" id="IPR051693">
    <property type="entry name" value="UPF0046_metallophosphoest"/>
</dbReference>
<dbReference type="GO" id="GO:0016787">
    <property type="term" value="F:hydrolase activity"/>
    <property type="evidence" value="ECO:0007669"/>
    <property type="project" value="InterPro"/>
</dbReference>
<accession>A0A1W0A509</accession>
<evidence type="ECO:0000256" key="1">
    <source>
        <dbReference type="SAM" id="MobiDB-lite"/>
    </source>
</evidence>
<dbReference type="SUPFAM" id="SSF56300">
    <property type="entry name" value="Metallo-dependent phosphatases"/>
    <property type="match status" value="1"/>
</dbReference>
<feature type="region of interest" description="Disordered" evidence="1">
    <location>
        <begin position="529"/>
        <end position="572"/>
    </location>
</feature>
<protein>
    <submittedName>
        <fullName evidence="3">Calcineurin-like phosphoesterase</fullName>
    </submittedName>
</protein>
<dbReference type="EMBL" id="JNBS01000466">
    <property type="protein sequence ID" value="OQS05362.1"/>
    <property type="molecule type" value="Genomic_DNA"/>
</dbReference>
<dbReference type="InterPro" id="IPR004843">
    <property type="entry name" value="Calcineurin-like_PHP"/>
</dbReference>
<dbReference type="Pfam" id="PF00149">
    <property type="entry name" value="Metallophos"/>
    <property type="match status" value="1"/>
</dbReference>
<feature type="compositionally biased region" description="Polar residues" evidence="1">
    <location>
        <begin position="563"/>
        <end position="572"/>
    </location>
</feature>
<evidence type="ECO:0000313" key="3">
    <source>
        <dbReference type="EMBL" id="OQS05362.1"/>
    </source>
</evidence>
<dbReference type="InterPro" id="IPR029052">
    <property type="entry name" value="Metallo-depent_PP-like"/>
</dbReference>